<evidence type="ECO:0000256" key="4">
    <source>
        <dbReference type="ARBA" id="ARBA00023004"/>
    </source>
</evidence>
<dbReference type="GO" id="GO:0008199">
    <property type="term" value="F:ferric iron binding"/>
    <property type="evidence" value="ECO:0007669"/>
    <property type="project" value="InterPro"/>
</dbReference>
<dbReference type="GO" id="GO:0005829">
    <property type="term" value="C:cytosol"/>
    <property type="evidence" value="ECO:0007669"/>
    <property type="project" value="TreeGrafter"/>
</dbReference>
<dbReference type="InterPro" id="IPR012347">
    <property type="entry name" value="Ferritin-like"/>
</dbReference>
<protein>
    <recommendedName>
        <fullName evidence="5">Bacterioferritin</fullName>
        <ecNumber evidence="5">1.16.3.1</ecNumber>
    </recommendedName>
</protein>
<feature type="binding site" evidence="6">
    <location>
        <position position="130"/>
    </location>
    <ligand>
        <name>Fe cation</name>
        <dbReference type="ChEBI" id="CHEBI:24875"/>
        <label>2</label>
    </ligand>
</feature>
<evidence type="ECO:0000256" key="5">
    <source>
        <dbReference type="PIRNR" id="PIRNR002560"/>
    </source>
</evidence>
<dbReference type="EMBL" id="MFIV01000015">
    <property type="protein sequence ID" value="OGF99667.1"/>
    <property type="molecule type" value="Genomic_DNA"/>
</dbReference>
<comment type="similarity">
    <text evidence="5">Belongs to the bacterioferritin family.</text>
</comment>
<dbReference type="InterPro" id="IPR009040">
    <property type="entry name" value="Ferritin-like_diiron"/>
</dbReference>
<evidence type="ECO:0000313" key="9">
    <source>
        <dbReference type="Proteomes" id="UP000176992"/>
    </source>
</evidence>
<dbReference type="InterPro" id="IPR008331">
    <property type="entry name" value="Ferritin_DPS_dom"/>
</dbReference>
<evidence type="ECO:0000256" key="3">
    <source>
        <dbReference type="ARBA" id="ARBA00022723"/>
    </source>
</evidence>
<dbReference type="Pfam" id="PF00210">
    <property type="entry name" value="Ferritin"/>
    <property type="match status" value="1"/>
</dbReference>
<reference evidence="8 9" key="1">
    <citation type="journal article" date="2016" name="Nat. Commun.">
        <title>Thousands of microbial genomes shed light on interconnected biogeochemical processes in an aquifer system.</title>
        <authorList>
            <person name="Anantharaman K."/>
            <person name="Brown C.T."/>
            <person name="Hug L.A."/>
            <person name="Sharon I."/>
            <person name="Castelle C.J."/>
            <person name="Probst A.J."/>
            <person name="Thomas B.C."/>
            <person name="Singh A."/>
            <person name="Wilkins M.J."/>
            <person name="Karaoz U."/>
            <person name="Brodie E.L."/>
            <person name="Williams K.H."/>
            <person name="Hubbard S.S."/>
            <person name="Banfield J.F."/>
        </authorList>
    </citation>
    <scope>NUCLEOTIDE SEQUENCE [LARGE SCALE GENOMIC DNA]</scope>
</reference>
<evidence type="ECO:0000259" key="7">
    <source>
        <dbReference type="PROSITE" id="PS50905"/>
    </source>
</evidence>
<dbReference type="EC" id="1.16.3.1" evidence="5"/>
<feature type="binding site" evidence="6">
    <location>
        <position position="54"/>
    </location>
    <ligand>
        <name>Fe cation</name>
        <dbReference type="ChEBI" id="CHEBI:24875"/>
        <label>1</label>
    </ligand>
</feature>
<keyword evidence="3 5" id="KW-0479">Metal-binding</keyword>
<dbReference type="InterPro" id="IPR009078">
    <property type="entry name" value="Ferritin-like_SF"/>
</dbReference>
<dbReference type="GO" id="GO:0020037">
    <property type="term" value="F:heme binding"/>
    <property type="evidence" value="ECO:0007669"/>
    <property type="project" value="TreeGrafter"/>
</dbReference>
<name>A0A1F5YHK3_9BACT</name>
<feature type="binding site" evidence="6">
    <location>
        <position position="127"/>
    </location>
    <ligand>
        <name>Fe cation</name>
        <dbReference type="ChEBI" id="CHEBI:24875"/>
        <label>2</label>
    </ligand>
</feature>
<dbReference type="GO" id="GO:0004322">
    <property type="term" value="F:ferroxidase activity"/>
    <property type="evidence" value="ECO:0007669"/>
    <property type="project" value="UniProtKB-EC"/>
</dbReference>
<feature type="binding site" evidence="6">
    <location>
        <position position="50"/>
    </location>
    <ligand>
        <name>Fe cation</name>
        <dbReference type="ChEBI" id="CHEBI:24875"/>
        <label>3</label>
    </ligand>
</feature>
<feature type="binding site" evidence="6">
    <location>
        <position position="127"/>
    </location>
    <ligand>
        <name>Fe cation</name>
        <dbReference type="ChEBI" id="CHEBI:24875"/>
        <label>1</label>
    </ligand>
</feature>
<feature type="binding site" evidence="6">
    <location>
        <position position="51"/>
    </location>
    <ligand>
        <name>Fe cation</name>
        <dbReference type="ChEBI" id="CHEBI:24875"/>
        <label>2</label>
    </ligand>
</feature>
<evidence type="ECO:0000256" key="2">
    <source>
        <dbReference type="ARBA" id="ARBA00022617"/>
    </source>
</evidence>
<dbReference type="PANTHER" id="PTHR30295:SF0">
    <property type="entry name" value="BACTERIOFERRITIN"/>
    <property type="match status" value="1"/>
</dbReference>
<keyword evidence="4 5" id="KW-0408">Iron</keyword>
<evidence type="ECO:0000256" key="1">
    <source>
        <dbReference type="ARBA" id="ARBA00022434"/>
    </source>
</evidence>
<dbReference type="Proteomes" id="UP000176992">
    <property type="component" value="Unassembled WGS sequence"/>
</dbReference>
<comment type="caution">
    <text evidence="8">The sequence shown here is derived from an EMBL/GenBank/DDBJ whole genome shotgun (WGS) entry which is preliminary data.</text>
</comment>
<accession>A0A1F5YHK3</accession>
<dbReference type="GO" id="GO:0006826">
    <property type="term" value="P:iron ion transport"/>
    <property type="evidence" value="ECO:0007669"/>
    <property type="project" value="InterPro"/>
</dbReference>
<feature type="binding site" evidence="6">
    <location>
        <position position="51"/>
    </location>
    <ligand>
        <name>Fe cation</name>
        <dbReference type="ChEBI" id="CHEBI:24875"/>
        <label>1</label>
    </ligand>
</feature>
<dbReference type="PROSITE" id="PS50905">
    <property type="entry name" value="FERRITIN_LIKE"/>
    <property type="match status" value="1"/>
</dbReference>
<keyword evidence="1 5" id="KW-0409">Iron storage</keyword>
<comment type="function">
    <text evidence="5">Iron-storage protein, whose ferroxidase center binds Fe(2+), oxidizes it using dioxygen to Fe(3+), and participates in the subsequent Fe(3+) oxide mineral core formation within the central cavity of the BFR protein shell.</text>
</comment>
<feature type="domain" description="Ferritin-like diiron" evidence="7">
    <location>
        <begin position="1"/>
        <end position="145"/>
    </location>
</feature>
<dbReference type="SUPFAM" id="SSF47240">
    <property type="entry name" value="Ferritin-like"/>
    <property type="match status" value="1"/>
</dbReference>
<dbReference type="AlphaFoldDB" id="A0A1F5YHK3"/>
<evidence type="ECO:0000313" key="8">
    <source>
        <dbReference type="EMBL" id="OGF99667.1"/>
    </source>
</evidence>
<feature type="binding site" description="axial binding residue" evidence="6">
    <location>
        <position position="52"/>
    </location>
    <ligand>
        <name>heme b</name>
        <dbReference type="ChEBI" id="CHEBI:60344"/>
        <note>ligand shared between dimeric partners</note>
    </ligand>
    <ligandPart>
        <name>Fe</name>
        <dbReference type="ChEBI" id="CHEBI:18248"/>
    </ligandPart>
</feature>
<dbReference type="PRINTS" id="PR00601">
    <property type="entry name" value="BACFERRITIN"/>
</dbReference>
<feature type="binding site" evidence="6">
    <location>
        <position position="18"/>
    </location>
    <ligand>
        <name>Fe cation</name>
        <dbReference type="ChEBI" id="CHEBI:24875"/>
        <label>1</label>
    </ligand>
</feature>
<feature type="binding site" evidence="6">
    <location>
        <position position="94"/>
    </location>
    <ligand>
        <name>Fe cation</name>
        <dbReference type="ChEBI" id="CHEBI:24875"/>
        <label>2</label>
    </ligand>
</feature>
<sequence length="169" mass="19120">MKTGKKSIELLNKAVGDEVSALHQYMYFHFYCDDQGLDLLAGLFKQTAIEEMLHVERLAERILFLKGEIELKASAEVQKIHQVKEMLALARRMEEGSAHAYNVWANECAANADSVSKQLFESLVVDEERHYDQYDTEAENLAQYGESYLALQSIERSKTRSAARAQGAA</sequence>
<keyword evidence="2" id="KW-0349">Heme</keyword>
<dbReference type="PANTHER" id="PTHR30295">
    <property type="entry name" value="BACTERIOFERRITIN"/>
    <property type="match status" value="1"/>
</dbReference>
<gene>
    <name evidence="8" type="ORF">A2Z86_11200</name>
</gene>
<proteinExistence type="inferred from homology"/>
<organism evidence="8 9">
    <name type="scientific">Candidatus Glassbacteria bacterium GWA2_58_10</name>
    <dbReference type="NCBI Taxonomy" id="1817865"/>
    <lineage>
        <taxon>Bacteria</taxon>
        <taxon>Candidatus Glassiibacteriota</taxon>
    </lineage>
</organism>
<dbReference type="PIRSF" id="PIRSF002560">
    <property type="entry name" value="Bacterioferritin"/>
    <property type="match status" value="1"/>
</dbReference>
<dbReference type="GO" id="GO:0006879">
    <property type="term" value="P:intracellular iron ion homeostasis"/>
    <property type="evidence" value="ECO:0007669"/>
    <property type="project" value="UniProtKB-KW"/>
</dbReference>
<dbReference type="Gene3D" id="1.20.1260.10">
    <property type="match status" value="1"/>
</dbReference>
<dbReference type="InterPro" id="IPR002024">
    <property type="entry name" value="Bacterioferritin"/>
</dbReference>
<comment type="catalytic activity">
    <reaction evidence="5">
        <text>4 Fe(2+) + O2 + 4 H(+) = 4 Fe(3+) + 2 H2O</text>
        <dbReference type="Rhea" id="RHEA:11148"/>
        <dbReference type="ChEBI" id="CHEBI:15377"/>
        <dbReference type="ChEBI" id="CHEBI:15378"/>
        <dbReference type="ChEBI" id="CHEBI:15379"/>
        <dbReference type="ChEBI" id="CHEBI:29033"/>
        <dbReference type="ChEBI" id="CHEBI:29034"/>
        <dbReference type="EC" id="1.16.3.1"/>
    </reaction>
</comment>
<evidence type="ECO:0000256" key="6">
    <source>
        <dbReference type="PIRSR" id="PIRSR002560-1"/>
    </source>
</evidence>